<keyword evidence="8" id="KW-1185">Reference proteome</keyword>
<comment type="subcellular location">
    <subcellularLocation>
        <location evidence="1">Membrane</location>
        <topology evidence="1">Multi-pass membrane protein</topology>
    </subcellularLocation>
</comment>
<evidence type="ECO:0000259" key="6">
    <source>
        <dbReference type="Pfam" id="PF00916"/>
    </source>
</evidence>
<dbReference type="CTD" id="20245008"/>
<dbReference type="KEGG" id="lgi:LOTGIDRAFT_192974"/>
<dbReference type="InterPro" id="IPR001902">
    <property type="entry name" value="SLC26A/SulP_fam"/>
</dbReference>
<evidence type="ECO:0000256" key="4">
    <source>
        <dbReference type="ARBA" id="ARBA00023136"/>
    </source>
</evidence>
<protein>
    <recommendedName>
        <fullName evidence="6">SLC26A/SulP transporter domain-containing protein</fullName>
    </recommendedName>
</protein>
<feature type="transmembrane region" description="Helical" evidence="5">
    <location>
        <begin position="69"/>
        <end position="86"/>
    </location>
</feature>
<keyword evidence="4 5" id="KW-0472">Membrane</keyword>
<dbReference type="GO" id="GO:0016020">
    <property type="term" value="C:membrane"/>
    <property type="evidence" value="ECO:0007669"/>
    <property type="project" value="UniProtKB-SubCell"/>
</dbReference>
<dbReference type="HOGENOM" id="CLU_003182_9_5_1"/>
<feature type="transmembrane region" description="Helical" evidence="5">
    <location>
        <begin position="93"/>
        <end position="114"/>
    </location>
</feature>
<dbReference type="Proteomes" id="UP000030746">
    <property type="component" value="Unassembled WGS sequence"/>
</dbReference>
<proteinExistence type="predicted"/>
<name>V4BLF7_LOTGI</name>
<feature type="transmembrane region" description="Helical" evidence="5">
    <location>
        <begin position="337"/>
        <end position="356"/>
    </location>
</feature>
<feature type="transmembrane region" description="Helical" evidence="5">
    <location>
        <begin position="376"/>
        <end position="394"/>
    </location>
</feature>
<dbReference type="RefSeq" id="XP_009059840.1">
    <property type="nucleotide sequence ID" value="XM_009061592.1"/>
</dbReference>
<dbReference type="PANTHER" id="PTHR11814">
    <property type="entry name" value="SULFATE TRANSPORTER"/>
    <property type="match status" value="1"/>
</dbReference>
<feature type="non-terminal residue" evidence="7">
    <location>
        <position position="536"/>
    </location>
</feature>
<feature type="transmembrane region" description="Helical" evidence="5">
    <location>
        <begin position="39"/>
        <end position="63"/>
    </location>
</feature>
<evidence type="ECO:0000313" key="8">
    <source>
        <dbReference type="Proteomes" id="UP000030746"/>
    </source>
</evidence>
<feature type="transmembrane region" description="Helical" evidence="5">
    <location>
        <begin position="401"/>
        <end position="419"/>
    </location>
</feature>
<feature type="transmembrane region" description="Helical" evidence="5">
    <location>
        <begin position="223"/>
        <end position="240"/>
    </location>
</feature>
<feature type="domain" description="SLC26A/SulP transporter" evidence="6">
    <location>
        <begin position="41"/>
        <end position="437"/>
    </location>
</feature>
<evidence type="ECO:0000256" key="2">
    <source>
        <dbReference type="ARBA" id="ARBA00022692"/>
    </source>
</evidence>
<dbReference type="OrthoDB" id="288203at2759"/>
<dbReference type="InterPro" id="IPR011547">
    <property type="entry name" value="SLC26A/SulP_dom"/>
</dbReference>
<keyword evidence="3 5" id="KW-1133">Transmembrane helix</keyword>
<dbReference type="AlphaFoldDB" id="V4BLF7"/>
<dbReference type="InterPro" id="IPR036513">
    <property type="entry name" value="STAS_dom_sf"/>
</dbReference>
<feature type="transmembrane region" description="Helical" evidence="5">
    <location>
        <begin position="134"/>
        <end position="157"/>
    </location>
</feature>
<dbReference type="NCBIfam" id="TIGR00815">
    <property type="entry name" value="sulP"/>
    <property type="match status" value="1"/>
</dbReference>
<evidence type="ECO:0000256" key="5">
    <source>
        <dbReference type="SAM" id="Phobius"/>
    </source>
</evidence>
<feature type="transmembrane region" description="Helical" evidence="5">
    <location>
        <begin position="431"/>
        <end position="463"/>
    </location>
</feature>
<dbReference type="Pfam" id="PF00916">
    <property type="entry name" value="Sulfate_transp"/>
    <property type="match status" value="1"/>
</dbReference>
<sequence>MKQSVRNATTCTPAKRKKCCFSMFPVVKIMKRYKWRTDLPNDIIAGLTVGIMQLPQGMAYAMLADLPPVVGLYMSFFPPLIYFLFGTSKQISLGTVAVVSLMTGGVVSKMTTAWKAGGGGADADDEGYSLEEAQFRIAIASSVGFVAGLIQVALGICRVGFVTTYMSDSLVSGFTTGAAVHVFTSQVKYALGIKIPRFGGLFQIINTYIAIIKNIVHTNIPELVITLICIVILYLVKVQINQRFKAKLKIPVPIELVVVILGTVASHFGNFHEIYNIRVVGYIPRGLPVPAVPKFDHVNDYGVDCLIIAIVGFAQSVSLAALMAKKHHYDIDSNKEFMAYGLGSFFGSFFSCYPIAASVSRSSVQDSAGGRTQVASIFSACLVLIVILFLAPLFEALPNCVLSAIIIVALRSLFLQLLDLPKLFAVSPFDVAIWLVTFLCVVVLHVDYGLGIGIVFSFFTVVIRTQMASAKVLEKVSDVEVLQTSSTYEKSEKISGVSVIGFNSPLYYANAELFVKNVYRITGVKPERFRKILKKL</sequence>
<dbReference type="OMA" id="HYDIDAN"/>
<reference evidence="7 8" key="1">
    <citation type="journal article" date="2013" name="Nature">
        <title>Insights into bilaterian evolution from three spiralian genomes.</title>
        <authorList>
            <person name="Simakov O."/>
            <person name="Marletaz F."/>
            <person name="Cho S.J."/>
            <person name="Edsinger-Gonzales E."/>
            <person name="Havlak P."/>
            <person name="Hellsten U."/>
            <person name="Kuo D.H."/>
            <person name="Larsson T."/>
            <person name="Lv J."/>
            <person name="Arendt D."/>
            <person name="Savage R."/>
            <person name="Osoegawa K."/>
            <person name="de Jong P."/>
            <person name="Grimwood J."/>
            <person name="Chapman J.A."/>
            <person name="Shapiro H."/>
            <person name="Aerts A."/>
            <person name="Otillar R.P."/>
            <person name="Terry A.Y."/>
            <person name="Boore J.L."/>
            <person name="Grigoriev I.V."/>
            <person name="Lindberg D.R."/>
            <person name="Seaver E.C."/>
            <person name="Weisblat D.A."/>
            <person name="Putnam N.H."/>
            <person name="Rokhsar D.S."/>
        </authorList>
    </citation>
    <scope>NUCLEOTIDE SEQUENCE [LARGE SCALE GENOMIC DNA]</scope>
</reference>
<evidence type="ECO:0000256" key="1">
    <source>
        <dbReference type="ARBA" id="ARBA00004141"/>
    </source>
</evidence>
<feature type="transmembrane region" description="Helical" evidence="5">
    <location>
        <begin position="198"/>
        <end position="217"/>
    </location>
</feature>
<evidence type="ECO:0000256" key="3">
    <source>
        <dbReference type="ARBA" id="ARBA00022989"/>
    </source>
</evidence>
<accession>V4BLF7</accession>
<dbReference type="GO" id="GO:0055085">
    <property type="term" value="P:transmembrane transport"/>
    <property type="evidence" value="ECO:0007669"/>
    <property type="project" value="InterPro"/>
</dbReference>
<gene>
    <name evidence="7" type="ORF">LOTGIDRAFT_192974</name>
</gene>
<dbReference type="Gene3D" id="3.30.750.24">
    <property type="entry name" value="STAS domain"/>
    <property type="match status" value="1"/>
</dbReference>
<organism evidence="7 8">
    <name type="scientific">Lottia gigantea</name>
    <name type="common">Giant owl limpet</name>
    <dbReference type="NCBI Taxonomy" id="225164"/>
    <lineage>
        <taxon>Eukaryota</taxon>
        <taxon>Metazoa</taxon>
        <taxon>Spiralia</taxon>
        <taxon>Lophotrochozoa</taxon>
        <taxon>Mollusca</taxon>
        <taxon>Gastropoda</taxon>
        <taxon>Patellogastropoda</taxon>
        <taxon>Lottioidea</taxon>
        <taxon>Lottiidae</taxon>
        <taxon>Lottia</taxon>
    </lineage>
</organism>
<dbReference type="EMBL" id="KB202591">
    <property type="protein sequence ID" value="ESO89479.1"/>
    <property type="molecule type" value="Genomic_DNA"/>
</dbReference>
<keyword evidence="2 5" id="KW-0812">Transmembrane</keyword>
<feature type="transmembrane region" description="Helical" evidence="5">
    <location>
        <begin position="252"/>
        <end position="269"/>
    </location>
</feature>
<feature type="transmembrane region" description="Helical" evidence="5">
    <location>
        <begin position="301"/>
        <end position="325"/>
    </location>
</feature>
<evidence type="ECO:0000313" key="7">
    <source>
        <dbReference type="EMBL" id="ESO89479.1"/>
    </source>
</evidence>
<dbReference type="GeneID" id="20245008"/>